<dbReference type="STRING" id="37928.SAMN04489742_0278"/>
<dbReference type="SMART" id="SM00052">
    <property type="entry name" value="EAL"/>
    <property type="match status" value="1"/>
</dbReference>
<dbReference type="Pfam" id="PF00563">
    <property type="entry name" value="EAL"/>
    <property type="match status" value="1"/>
</dbReference>
<dbReference type="GO" id="GO:0016020">
    <property type="term" value="C:membrane"/>
    <property type="evidence" value="ECO:0007669"/>
    <property type="project" value="InterPro"/>
</dbReference>
<organism evidence="6 7">
    <name type="scientific">Crystallibacter crystallopoietes</name>
    <dbReference type="NCBI Taxonomy" id="37928"/>
    <lineage>
        <taxon>Bacteria</taxon>
        <taxon>Bacillati</taxon>
        <taxon>Actinomycetota</taxon>
        <taxon>Actinomycetes</taxon>
        <taxon>Micrococcales</taxon>
        <taxon>Micrococcaceae</taxon>
        <taxon>Crystallibacter</taxon>
    </lineage>
</organism>
<dbReference type="Gene3D" id="3.30.70.270">
    <property type="match status" value="1"/>
</dbReference>
<feature type="domain" description="GGDEF" evidence="5">
    <location>
        <begin position="112"/>
        <end position="243"/>
    </location>
</feature>
<dbReference type="InterPro" id="IPR000160">
    <property type="entry name" value="GGDEF_dom"/>
</dbReference>
<evidence type="ECO:0000313" key="7">
    <source>
        <dbReference type="Proteomes" id="UP000181917"/>
    </source>
</evidence>
<keyword evidence="2" id="KW-0472">Membrane</keyword>
<evidence type="ECO:0000259" key="3">
    <source>
        <dbReference type="PROSITE" id="PS50883"/>
    </source>
</evidence>
<dbReference type="KEGG" id="acry:AC20117_15875"/>
<dbReference type="SMART" id="SM00267">
    <property type="entry name" value="GGDEF"/>
    <property type="match status" value="1"/>
</dbReference>
<dbReference type="InterPro" id="IPR003660">
    <property type="entry name" value="HAMP_dom"/>
</dbReference>
<dbReference type="CDD" id="cd01949">
    <property type="entry name" value="GGDEF"/>
    <property type="match status" value="1"/>
</dbReference>
<dbReference type="CDD" id="cd01948">
    <property type="entry name" value="EAL"/>
    <property type="match status" value="1"/>
</dbReference>
<evidence type="ECO:0000256" key="2">
    <source>
        <dbReference type="ARBA" id="ARBA00022989"/>
    </source>
</evidence>
<keyword evidence="7" id="KW-1185">Reference proteome</keyword>
<dbReference type="SMART" id="SM00304">
    <property type="entry name" value="HAMP"/>
    <property type="match status" value="1"/>
</dbReference>
<evidence type="ECO:0000256" key="1">
    <source>
        <dbReference type="ARBA" id="ARBA00022692"/>
    </source>
</evidence>
<dbReference type="InterPro" id="IPR043128">
    <property type="entry name" value="Rev_trsase/Diguanyl_cyclase"/>
</dbReference>
<sequence>MDSAPAEDPRLQQLVEGVVKLATGDLSARIEPSEKRDEIDAVITGVNLLAEELHYIYSDLEQRVEERTAALIEAQSKLQRMAMTDALTGLANRSTLRDRTQEALAAAEGGKRAPAVLMLDLDSFKPINDSLGHSAGDEVLVEVGRRLSSAVRDTDTVARLGGDEFAILIPEATEADVRVIADRALRALQSSITVGTVSVWAMASIGVSIGTEGVSAASLLRDADVAMYEAKSRGRNNVQIFHPSMLHATQQRSRTAAELRNAIENGELLLYYQPVVELATGRIIGIEALVRWVHPTRGMIMPESFIPVAEETGLIVDLGRWVLQEALQQLKSWNDVAPLPSQLKLHLNLSAAELLRNDLLEDIARSLERRGIDPGRLVFEITETVLMTRETEEAQVLGKIRGLGVGLQIDDFGTGYSSISYLRSLPADTVKVDQSLIEGMDNDAGQQTFVAAVLQLIESAGLQAIVEGIETAEQVSQLRRLGCRFGQGYYFGRPLPAAETVALLNSPLPSA</sequence>
<evidence type="ECO:0000259" key="5">
    <source>
        <dbReference type="PROSITE" id="PS50887"/>
    </source>
</evidence>
<dbReference type="Pfam" id="PF00672">
    <property type="entry name" value="HAMP"/>
    <property type="match status" value="1"/>
</dbReference>
<dbReference type="SUPFAM" id="SSF141868">
    <property type="entry name" value="EAL domain-like"/>
    <property type="match status" value="1"/>
</dbReference>
<reference evidence="6 7" key="1">
    <citation type="submission" date="2016-10" db="EMBL/GenBank/DDBJ databases">
        <authorList>
            <person name="de Groot N.N."/>
        </authorList>
    </citation>
    <scope>NUCLEOTIDE SEQUENCE [LARGE SCALE GENOMIC DNA]</scope>
    <source>
        <strain evidence="6 7">DSM 20117</strain>
    </source>
</reference>
<dbReference type="InterPro" id="IPR029787">
    <property type="entry name" value="Nucleotide_cyclase"/>
</dbReference>
<dbReference type="EMBL" id="FNKH01000002">
    <property type="protein sequence ID" value="SDQ25294.1"/>
    <property type="molecule type" value="Genomic_DNA"/>
</dbReference>
<dbReference type="Gene3D" id="3.20.20.450">
    <property type="entry name" value="EAL domain"/>
    <property type="match status" value="1"/>
</dbReference>
<dbReference type="InterPro" id="IPR035919">
    <property type="entry name" value="EAL_sf"/>
</dbReference>
<evidence type="ECO:0000313" key="6">
    <source>
        <dbReference type="EMBL" id="SDQ25294.1"/>
    </source>
</evidence>
<dbReference type="PROSITE" id="PS50885">
    <property type="entry name" value="HAMP"/>
    <property type="match status" value="1"/>
</dbReference>
<dbReference type="AlphaFoldDB" id="A0A1H0ZD18"/>
<dbReference type="GO" id="GO:0007165">
    <property type="term" value="P:signal transduction"/>
    <property type="evidence" value="ECO:0007669"/>
    <property type="project" value="InterPro"/>
</dbReference>
<protein>
    <submittedName>
        <fullName evidence="6">Diguanylate cyclase (GGDEF) domain-containing protein</fullName>
    </submittedName>
</protein>
<dbReference type="Proteomes" id="UP000181917">
    <property type="component" value="Unassembled WGS sequence"/>
</dbReference>
<dbReference type="PANTHER" id="PTHR44757">
    <property type="entry name" value="DIGUANYLATE CYCLASE DGCP"/>
    <property type="match status" value="1"/>
</dbReference>
<dbReference type="PROSITE" id="PS50887">
    <property type="entry name" value="GGDEF"/>
    <property type="match status" value="1"/>
</dbReference>
<gene>
    <name evidence="6" type="ORF">SAMN04489742_0278</name>
</gene>
<proteinExistence type="predicted"/>
<feature type="domain" description="HAMP" evidence="4">
    <location>
        <begin position="10"/>
        <end position="58"/>
    </location>
</feature>
<dbReference type="SUPFAM" id="SSF55073">
    <property type="entry name" value="Nucleotide cyclase"/>
    <property type="match status" value="1"/>
</dbReference>
<keyword evidence="2" id="KW-1133">Transmembrane helix</keyword>
<name>A0A1H0ZD18_9MICC</name>
<dbReference type="InterPro" id="IPR001633">
    <property type="entry name" value="EAL_dom"/>
</dbReference>
<keyword evidence="1" id="KW-0812">Transmembrane</keyword>
<dbReference type="OrthoDB" id="23692at2"/>
<feature type="domain" description="EAL" evidence="3">
    <location>
        <begin position="252"/>
        <end position="508"/>
    </location>
</feature>
<accession>A0A1H0ZD18</accession>
<dbReference type="PROSITE" id="PS50883">
    <property type="entry name" value="EAL"/>
    <property type="match status" value="1"/>
</dbReference>
<dbReference type="Pfam" id="PF00990">
    <property type="entry name" value="GGDEF"/>
    <property type="match status" value="1"/>
</dbReference>
<dbReference type="NCBIfam" id="TIGR00254">
    <property type="entry name" value="GGDEF"/>
    <property type="match status" value="1"/>
</dbReference>
<dbReference type="PANTHER" id="PTHR44757:SF2">
    <property type="entry name" value="BIOFILM ARCHITECTURE MAINTENANCE PROTEIN MBAA"/>
    <property type="match status" value="1"/>
</dbReference>
<evidence type="ECO:0000259" key="4">
    <source>
        <dbReference type="PROSITE" id="PS50885"/>
    </source>
</evidence>
<dbReference type="RefSeq" id="WP_074698721.1">
    <property type="nucleotide sequence ID" value="NZ_CP018863.1"/>
</dbReference>
<dbReference type="CDD" id="cd06225">
    <property type="entry name" value="HAMP"/>
    <property type="match status" value="1"/>
</dbReference>
<dbReference type="FunFam" id="3.30.70.270:FF:000001">
    <property type="entry name" value="Diguanylate cyclase domain protein"/>
    <property type="match status" value="1"/>
</dbReference>
<dbReference type="InterPro" id="IPR052155">
    <property type="entry name" value="Biofilm_reg_signaling"/>
</dbReference>